<dbReference type="SUPFAM" id="SSF53067">
    <property type="entry name" value="Actin-like ATPase domain"/>
    <property type="match status" value="1"/>
</dbReference>
<organism evidence="2">
    <name type="scientific">Streptomyces sp. R02</name>
    <dbReference type="NCBI Taxonomy" id="3238623"/>
    <lineage>
        <taxon>Bacteria</taxon>
        <taxon>Bacillati</taxon>
        <taxon>Actinomycetota</taxon>
        <taxon>Actinomycetes</taxon>
        <taxon>Kitasatosporales</taxon>
        <taxon>Streptomycetaceae</taxon>
        <taxon>Streptomyces</taxon>
    </lineage>
</organism>
<reference evidence="2" key="1">
    <citation type="submission" date="2024-07" db="EMBL/GenBank/DDBJ databases">
        <authorList>
            <person name="Yu S.T."/>
        </authorList>
    </citation>
    <scope>NUCLEOTIDE SEQUENCE</scope>
    <source>
        <strain evidence="2">R02</strain>
    </source>
</reference>
<dbReference type="EMBL" id="CP163429">
    <property type="protein sequence ID" value="XDP96679.1"/>
    <property type="molecule type" value="Genomic_DNA"/>
</dbReference>
<evidence type="ECO:0000313" key="2">
    <source>
        <dbReference type="EMBL" id="XDP96679.1"/>
    </source>
</evidence>
<dbReference type="PANTHER" id="PTHR18964">
    <property type="entry name" value="ROK (REPRESSOR, ORF, KINASE) FAMILY"/>
    <property type="match status" value="1"/>
</dbReference>
<accession>A0AB39LRW0</accession>
<dbReference type="AlphaFoldDB" id="A0AB39LRW0"/>
<dbReference type="RefSeq" id="WP_369159159.1">
    <property type="nucleotide sequence ID" value="NZ_CP163429.1"/>
</dbReference>
<dbReference type="Pfam" id="PF00480">
    <property type="entry name" value="ROK"/>
    <property type="match status" value="1"/>
</dbReference>
<dbReference type="InterPro" id="IPR043129">
    <property type="entry name" value="ATPase_NBD"/>
</dbReference>
<gene>
    <name evidence="2" type="ORF">AB5J57_25575</name>
</gene>
<protein>
    <submittedName>
        <fullName evidence="2">ROK family protein</fullName>
    </submittedName>
</protein>
<dbReference type="PANTHER" id="PTHR18964:SF169">
    <property type="entry name" value="N-ACETYLMANNOSAMINE KINASE"/>
    <property type="match status" value="1"/>
</dbReference>
<evidence type="ECO:0000256" key="1">
    <source>
        <dbReference type="ARBA" id="ARBA00006479"/>
    </source>
</evidence>
<dbReference type="Gene3D" id="3.30.420.40">
    <property type="match status" value="2"/>
</dbReference>
<name>A0AB39LRW0_9ACTN</name>
<dbReference type="InterPro" id="IPR000600">
    <property type="entry name" value="ROK"/>
</dbReference>
<proteinExistence type="inferred from homology"/>
<comment type="similarity">
    <text evidence="1">Belongs to the ROK (NagC/XylR) family.</text>
</comment>
<sequence length="323" mass="33485">MTAARAGGAPVPVPVLDVGGTHVTAALVDAGTSRPVPSTVLRRPLRSHGGADEILDAIASAASELPAGHDPRWGVAMPGPFDYPTGVGRFAGVGKFESLAGVDVGAGLRERLTGRAERLCFLNDADAFAVGEYRAGAARGHERVVCLTLGTGVGSSFLSAGRPVHTGPSVPPSGHVHRLTVHGRPLEDTVSRRGIRALYGRLAAAPGEQRRPGEQHGPDEQHRFDVHEIALRAVQGEAAAVEAFRYAFDALGRALAPWIGLFEATAVVVGGSMAQSWNLIHPALTAGLATGERPDVPVLPALRPAEAPLIGAAHWARRGQGAP</sequence>